<evidence type="ECO:0000313" key="2">
    <source>
        <dbReference type="Proteomes" id="UP000267606"/>
    </source>
</evidence>
<protein>
    <submittedName>
        <fullName evidence="3">DUF4417 domain-containing protein</fullName>
    </submittedName>
</protein>
<dbReference type="AlphaFoldDB" id="A0A183I7Q8"/>
<reference evidence="3" key="1">
    <citation type="submission" date="2016-06" db="UniProtKB">
        <authorList>
            <consortium name="WormBaseParasite"/>
        </authorList>
    </citation>
    <scope>IDENTIFICATION</scope>
</reference>
<dbReference type="Proteomes" id="UP000267606">
    <property type="component" value="Unassembled WGS sequence"/>
</dbReference>
<reference evidence="1 2" key="2">
    <citation type="submission" date="2018-11" db="EMBL/GenBank/DDBJ databases">
        <authorList>
            <consortium name="Pathogen Informatics"/>
        </authorList>
    </citation>
    <scope>NUCLEOTIDE SEQUENCE [LARGE SCALE GENOMIC DNA]</scope>
</reference>
<evidence type="ECO:0000313" key="3">
    <source>
        <dbReference type="WBParaSite" id="OFLC_0001578301-mRNA-1"/>
    </source>
</evidence>
<dbReference type="WBParaSite" id="OFLC_0001578301-mRNA-1">
    <property type="protein sequence ID" value="OFLC_0001578301-mRNA-1"/>
    <property type="gene ID" value="OFLC_0001578301"/>
</dbReference>
<evidence type="ECO:0000313" key="1">
    <source>
        <dbReference type="EMBL" id="VDP23771.1"/>
    </source>
</evidence>
<dbReference type="EMBL" id="UZAJ01042830">
    <property type="protein sequence ID" value="VDP23771.1"/>
    <property type="molecule type" value="Genomic_DNA"/>
</dbReference>
<gene>
    <name evidence="1" type="ORF">OFLC_LOCUS15770</name>
</gene>
<organism evidence="3">
    <name type="scientific">Onchocerca flexuosa</name>
    <dbReference type="NCBI Taxonomy" id="387005"/>
    <lineage>
        <taxon>Eukaryota</taxon>
        <taxon>Metazoa</taxon>
        <taxon>Ecdysozoa</taxon>
        <taxon>Nematoda</taxon>
        <taxon>Chromadorea</taxon>
        <taxon>Rhabditida</taxon>
        <taxon>Spirurina</taxon>
        <taxon>Spiruromorpha</taxon>
        <taxon>Filarioidea</taxon>
        <taxon>Onchocercidae</taxon>
        <taxon>Onchocerca</taxon>
    </lineage>
</organism>
<name>A0A183I7Q8_9BILA</name>
<accession>A0A183I7Q8</accession>
<sequence length="151" mass="17514">MNLQKALQRWQPRFALLFADINNPTPTQYMPFDCLYFQIVPYNDRLGIFLNFRTDGTLGENHPRSAVIIPKMYDVPVKFMYCGDHNNWCLSTDGEWSTAMRNAKLIILFRTTVREPYDIESVINTEIAPYIENQSVSICFAHQLDEAGFHG</sequence>
<proteinExistence type="predicted"/>
<keyword evidence="2" id="KW-1185">Reference proteome</keyword>